<dbReference type="EMBL" id="WSRS01000009">
    <property type="protein sequence ID" value="MVX58411.1"/>
    <property type="molecule type" value="Genomic_DNA"/>
</dbReference>
<organism evidence="1 2">
    <name type="scientific">Streptococcus danieliae</name>
    <dbReference type="NCBI Taxonomy" id="747656"/>
    <lineage>
        <taxon>Bacteria</taxon>
        <taxon>Bacillati</taxon>
        <taxon>Bacillota</taxon>
        <taxon>Bacilli</taxon>
        <taxon>Lactobacillales</taxon>
        <taxon>Streptococcaceae</taxon>
        <taxon>Streptococcus</taxon>
    </lineage>
</organism>
<gene>
    <name evidence="1" type="ORF">E5983_01930</name>
</gene>
<dbReference type="OrthoDB" id="9803079at2"/>
<dbReference type="InterPro" id="IPR029068">
    <property type="entry name" value="Glyas_Bleomycin-R_OHBP_Dase"/>
</dbReference>
<dbReference type="Proteomes" id="UP000461595">
    <property type="component" value="Unassembled WGS sequence"/>
</dbReference>
<dbReference type="SUPFAM" id="SSF54593">
    <property type="entry name" value="Glyoxalase/Bleomycin resistance protein/Dihydroxybiphenyl dioxygenase"/>
    <property type="match status" value="1"/>
</dbReference>
<evidence type="ECO:0000313" key="1">
    <source>
        <dbReference type="EMBL" id="MVX58411.1"/>
    </source>
</evidence>
<accession>A0A7X3G792</accession>
<dbReference type="AlphaFoldDB" id="A0A7X3G792"/>
<comment type="caution">
    <text evidence="1">The sequence shown here is derived from an EMBL/GenBank/DDBJ whole genome shotgun (WGS) entry which is preliminary data.</text>
</comment>
<protein>
    <submittedName>
        <fullName evidence="1">Glyoxalase</fullName>
    </submittedName>
</protein>
<evidence type="ECO:0000313" key="2">
    <source>
        <dbReference type="Proteomes" id="UP000461595"/>
    </source>
</evidence>
<name>A0A7X3G792_9STRE</name>
<sequence length="122" mass="13547">MFRKDFGLMLYVADVAAEKVFWSAAGFVIISESEMMGFDTFDMKPHADSTVTITVFAKEFIQQVSPEVADNVPSILFEVDEIEVLHENISALTDTCSPVTEMPFKTFNFASPSGLYFAVKGN</sequence>
<proteinExistence type="predicted"/>
<reference evidence="1 2" key="1">
    <citation type="submission" date="2019-12" db="EMBL/GenBank/DDBJ databases">
        <title>Microbes associate with the intestines of laboratory mice.</title>
        <authorList>
            <person name="Navarre W."/>
            <person name="Wong E."/>
        </authorList>
    </citation>
    <scope>NUCLEOTIDE SEQUENCE [LARGE SCALE GENOMIC DNA]</scope>
    <source>
        <strain evidence="1 2">NM51_B2-22</strain>
    </source>
</reference>
<dbReference type="RefSeq" id="WP_160332237.1">
    <property type="nucleotide sequence ID" value="NZ_WSRS01000009.1"/>
</dbReference>